<reference evidence="2 3" key="1">
    <citation type="submission" date="2018-05" db="EMBL/GenBank/DDBJ databases">
        <title>Genomic Encyclopedia of Type Strains, Phase IV (KMG-IV): sequencing the most valuable type-strain genomes for metagenomic binning, comparative biology and taxonomic classification.</title>
        <authorList>
            <person name="Goeker M."/>
        </authorList>
    </citation>
    <scope>NUCLEOTIDE SEQUENCE [LARGE SCALE GENOMIC DNA]</scope>
    <source>
        <strain evidence="2 3">DSM 44717</strain>
    </source>
</reference>
<evidence type="ECO:0000256" key="1">
    <source>
        <dbReference type="SAM" id="MobiDB-lite"/>
    </source>
</evidence>
<proteinExistence type="predicted"/>
<protein>
    <submittedName>
        <fullName evidence="2">Uncharacterized protein</fullName>
    </submittedName>
</protein>
<dbReference type="EMBL" id="QGTL01000015">
    <property type="protein sequence ID" value="PWV69907.1"/>
    <property type="molecule type" value="Genomic_DNA"/>
</dbReference>
<keyword evidence="3" id="KW-1185">Reference proteome</keyword>
<gene>
    <name evidence="2" type="ORF">DFR69_115134</name>
</gene>
<name>A0A317N5H1_9NOCA</name>
<organism evidence="2 3">
    <name type="scientific">Nocardia neocaledoniensis</name>
    <dbReference type="NCBI Taxonomy" id="236511"/>
    <lineage>
        <taxon>Bacteria</taxon>
        <taxon>Bacillati</taxon>
        <taxon>Actinomycetota</taxon>
        <taxon>Actinomycetes</taxon>
        <taxon>Mycobacteriales</taxon>
        <taxon>Nocardiaceae</taxon>
        <taxon>Nocardia</taxon>
    </lineage>
</organism>
<dbReference type="Proteomes" id="UP000246410">
    <property type="component" value="Unassembled WGS sequence"/>
</dbReference>
<sequence>MGNDGKAPGVRSRFPRMGRYQTDGDPSPGPEVYTAATHSMPAPR</sequence>
<comment type="caution">
    <text evidence="2">The sequence shown here is derived from an EMBL/GenBank/DDBJ whole genome shotgun (WGS) entry which is preliminary data.</text>
</comment>
<evidence type="ECO:0000313" key="3">
    <source>
        <dbReference type="Proteomes" id="UP000246410"/>
    </source>
</evidence>
<evidence type="ECO:0000313" key="2">
    <source>
        <dbReference type="EMBL" id="PWV69907.1"/>
    </source>
</evidence>
<dbReference type="AlphaFoldDB" id="A0A317N5H1"/>
<accession>A0A317N5H1</accession>
<feature type="region of interest" description="Disordered" evidence="1">
    <location>
        <begin position="1"/>
        <end position="44"/>
    </location>
</feature>